<evidence type="ECO:0000313" key="2">
    <source>
        <dbReference type="EMBL" id="KAJ7604401.1"/>
    </source>
</evidence>
<dbReference type="Proteomes" id="UP001221757">
    <property type="component" value="Unassembled WGS sequence"/>
</dbReference>
<evidence type="ECO:0000256" key="1">
    <source>
        <dbReference type="SAM" id="MobiDB-lite"/>
    </source>
</evidence>
<dbReference type="AlphaFoldDB" id="A0AAD7F8M3"/>
<reference evidence="2" key="1">
    <citation type="submission" date="2023-03" db="EMBL/GenBank/DDBJ databases">
        <title>Massive genome expansion in bonnet fungi (Mycena s.s.) driven by repeated elements and novel gene families across ecological guilds.</title>
        <authorList>
            <consortium name="Lawrence Berkeley National Laboratory"/>
            <person name="Harder C.B."/>
            <person name="Miyauchi S."/>
            <person name="Viragh M."/>
            <person name="Kuo A."/>
            <person name="Thoen E."/>
            <person name="Andreopoulos B."/>
            <person name="Lu D."/>
            <person name="Skrede I."/>
            <person name="Drula E."/>
            <person name="Henrissat B."/>
            <person name="Morin E."/>
            <person name="Kohler A."/>
            <person name="Barry K."/>
            <person name="LaButti K."/>
            <person name="Morin E."/>
            <person name="Salamov A."/>
            <person name="Lipzen A."/>
            <person name="Mereny Z."/>
            <person name="Hegedus B."/>
            <person name="Baldrian P."/>
            <person name="Stursova M."/>
            <person name="Weitz H."/>
            <person name="Taylor A."/>
            <person name="Grigoriev I.V."/>
            <person name="Nagy L.G."/>
            <person name="Martin F."/>
            <person name="Kauserud H."/>
        </authorList>
    </citation>
    <scope>NUCLEOTIDE SEQUENCE</scope>
    <source>
        <strain evidence="2">CBHHK067</strain>
    </source>
</reference>
<gene>
    <name evidence="2" type="ORF">B0H17DRAFT_1231995</name>
</gene>
<feature type="region of interest" description="Disordered" evidence="1">
    <location>
        <begin position="44"/>
        <end position="120"/>
    </location>
</feature>
<comment type="caution">
    <text evidence="2">The sequence shown here is derived from an EMBL/GenBank/DDBJ whole genome shotgun (WGS) entry which is preliminary data.</text>
</comment>
<sequence>MLHNGAPSGANDLIRLACLAAVAVLPTSVIRRAGAAANERQILQGRQGTRELPASAHREPLQTEGGNAAVRAEWARRPSRAQPYEITENGRGQQEPESRPARPSHRTLTIPGTGSCARSLRAGGIKGESIKGRDFRRISTKGRLEVEQGRVSSDISVQNAPGQETARRLGAGRPTRCRNRRFRGFKKENDLRERCGSENPAPRTDDPFHRHTRQAKQRSGLPLPPHQDARKVLHPQIRKLLLSLVSSHPLTNTMSTTIDSLEQSLKFADRNAAAAALGAVRVDGFGRF</sequence>
<feature type="region of interest" description="Disordered" evidence="1">
    <location>
        <begin position="191"/>
        <end position="228"/>
    </location>
</feature>
<proteinExistence type="predicted"/>
<accession>A0AAD7F8M3</accession>
<organism evidence="2 3">
    <name type="scientific">Mycena rosella</name>
    <name type="common">Pink bonnet</name>
    <name type="synonym">Agaricus rosellus</name>
    <dbReference type="NCBI Taxonomy" id="1033263"/>
    <lineage>
        <taxon>Eukaryota</taxon>
        <taxon>Fungi</taxon>
        <taxon>Dikarya</taxon>
        <taxon>Basidiomycota</taxon>
        <taxon>Agaricomycotina</taxon>
        <taxon>Agaricomycetes</taxon>
        <taxon>Agaricomycetidae</taxon>
        <taxon>Agaricales</taxon>
        <taxon>Marasmiineae</taxon>
        <taxon>Mycenaceae</taxon>
        <taxon>Mycena</taxon>
    </lineage>
</organism>
<protein>
    <submittedName>
        <fullName evidence="2">Uncharacterized protein</fullName>
    </submittedName>
</protein>
<name>A0AAD7F8M3_MYCRO</name>
<dbReference type="EMBL" id="JARKIE010001219">
    <property type="protein sequence ID" value="KAJ7604401.1"/>
    <property type="molecule type" value="Genomic_DNA"/>
</dbReference>
<evidence type="ECO:0000313" key="3">
    <source>
        <dbReference type="Proteomes" id="UP001221757"/>
    </source>
</evidence>
<keyword evidence="3" id="KW-1185">Reference proteome</keyword>